<evidence type="ECO:0000313" key="5">
    <source>
        <dbReference type="Proteomes" id="UP000016842"/>
    </source>
</evidence>
<dbReference type="PANTHER" id="PTHR30466">
    <property type="entry name" value="FLAVIN REDUCTASE"/>
    <property type="match status" value="1"/>
</dbReference>
<gene>
    <name evidence="4" type="ORF">Q644_19585</name>
</gene>
<dbReference type="AlphaFoldDB" id="U4V7D1"/>
<comment type="caution">
    <text evidence="4">The sequence shown here is derived from an EMBL/GenBank/DDBJ whole genome shotgun (WGS) entry which is preliminary data.</text>
</comment>
<keyword evidence="2" id="KW-0560">Oxidoreductase</keyword>
<dbReference type="SUPFAM" id="SSF50475">
    <property type="entry name" value="FMN-binding split barrel"/>
    <property type="match status" value="1"/>
</dbReference>
<evidence type="ECO:0000256" key="1">
    <source>
        <dbReference type="ARBA" id="ARBA00008898"/>
    </source>
</evidence>
<accession>U4V7D1</accession>
<protein>
    <submittedName>
        <fullName evidence="4">Flavin reductase</fullName>
    </submittedName>
</protein>
<reference evidence="4 5" key="1">
    <citation type="journal article" date="2014" name="FEMS Microbiol. Lett.">
        <title>Genome sequencing analysis reveals virulence-related gene content of Ochrobactrum intermedium strain 229E, a urease-positive strain isolated from the human gastric niche.</title>
        <authorList>
            <person name="Kulkarni G.J."/>
            <person name="Shetty S."/>
            <person name="Dharne M.S."/>
            <person name="Shouche Y.S."/>
        </authorList>
    </citation>
    <scope>NUCLEOTIDE SEQUENCE [LARGE SCALE GENOMIC DNA]</scope>
    <source>
        <strain evidence="4 5">229E</strain>
    </source>
</reference>
<sequence>MGSTVTYLRESIEQYIEEPVDIEVSPGELKAAMRQLAGGVSVVTAGFDEGGRTGGATVTSATALSVEPPTIIVNINRGGSSVWTAISRHNHFCVNVLSSGQQSIADRFAGKGGIKGVERYADADWYALESGALALAGALASVDCAVEDVIERHTHAIVIGRVLKIVTGSGDPLLYHNGGGYRLLDALSGT</sequence>
<comment type="similarity">
    <text evidence="1">Belongs to the non-flavoprotein flavin reductase family.</text>
</comment>
<dbReference type="SMART" id="SM00903">
    <property type="entry name" value="Flavin_Reduct"/>
    <property type="match status" value="1"/>
</dbReference>
<evidence type="ECO:0000256" key="2">
    <source>
        <dbReference type="ARBA" id="ARBA00023002"/>
    </source>
</evidence>
<proteinExistence type="inferred from homology"/>
<dbReference type="Pfam" id="PF01613">
    <property type="entry name" value="Flavin_Reduct"/>
    <property type="match status" value="1"/>
</dbReference>
<dbReference type="InterPro" id="IPR002563">
    <property type="entry name" value="Flavin_Rdtase-like_dom"/>
</dbReference>
<organism evidence="4 5">
    <name type="scientific">Brucella intermedia 229E</name>
    <dbReference type="NCBI Taxonomy" id="1337887"/>
    <lineage>
        <taxon>Bacteria</taxon>
        <taxon>Pseudomonadati</taxon>
        <taxon>Pseudomonadota</taxon>
        <taxon>Alphaproteobacteria</taxon>
        <taxon>Hyphomicrobiales</taxon>
        <taxon>Brucellaceae</taxon>
        <taxon>Brucella/Ochrobactrum group</taxon>
        <taxon>Brucella</taxon>
    </lineage>
</organism>
<dbReference type="InterPro" id="IPR012349">
    <property type="entry name" value="Split_barrel_FMN-bd"/>
</dbReference>
<dbReference type="PATRIC" id="fig|1337887.3.peg.2487"/>
<dbReference type="GO" id="GO:0010181">
    <property type="term" value="F:FMN binding"/>
    <property type="evidence" value="ECO:0007669"/>
    <property type="project" value="InterPro"/>
</dbReference>
<feature type="domain" description="Flavin reductase like" evidence="3">
    <location>
        <begin position="33"/>
        <end position="182"/>
    </location>
</feature>
<dbReference type="InterPro" id="IPR050268">
    <property type="entry name" value="NADH-dep_flavin_reductase"/>
</dbReference>
<dbReference type="PANTHER" id="PTHR30466:SF11">
    <property type="entry name" value="FLAVIN-DEPENDENT MONOOXYGENASE, REDUCTASE SUBUNIT HSAB"/>
    <property type="match status" value="1"/>
</dbReference>
<dbReference type="GO" id="GO:0042602">
    <property type="term" value="F:riboflavin reductase (NADPH) activity"/>
    <property type="evidence" value="ECO:0007669"/>
    <property type="project" value="TreeGrafter"/>
</dbReference>
<dbReference type="EMBL" id="ASXJ01000127">
    <property type="protein sequence ID" value="ERM01865.1"/>
    <property type="molecule type" value="Genomic_DNA"/>
</dbReference>
<dbReference type="Gene3D" id="2.30.110.10">
    <property type="entry name" value="Electron Transport, Fmn-binding Protein, Chain A"/>
    <property type="match status" value="1"/>
</dbReference>
<name>U4V7D1_9HYPH</name>
<evidence type="ECO:0000313" key="4">
    <source>
        <dbReference type="EMBL" id="ERM01865.1"/>
    </source>
</evidence>
<dbReference type="Proteomes" id="UP000016842">
    <property type="component" value="Unassembled WGS sequence"/>
</dbReference>
<evidence type="ECO:0000259" key="3">
    <source>
        <dbReference type="SMART" id="SM00903"/>
    </source>
</evidence>